<dbReference type="InterPro" id="IPR020902">
    <property type="entry name" value="Actin/actin-like_CS"/>
</dbReference>
<dbReference type="InterPro" id="IPR004000">
    <property type="entry name" value="Actin"/>
</dbReference>
<dbReference type="InParanoid" id="A0A672G7Y1"/>
<dbReference type="Gene3D" id="3.40.525.10">
    <property type="entry name" value="CRAL-TRIO lipid binding domain"/>
    <property type="match status" value="1"/>
</dbReference>
<evidence type="ECO:0000313" key="7">
    <source>
        <dbReference type="Ensembl" id="ENSSFAP00005014996.1"/>
    </source>
</evidence>
<keyword evidence="3" id="KW-0206">Cytoskeleton</keyword>
<dbReference type="PROSITE" id="PS01132">
    <property type="entry name" value="ACTINS_ACT_LIKE"/>
    <property type="match status" value="1"/>
</dbReference>
<dbReference type="FunFam" id="3.30.420.40:FF:000050">
    <property type="entry name" value="Actin, alpha skeletal muscle"/>
    <property type="match status" value="1"/>
</dbReference>
<comment type="subcellular location">
    <subcellularLocation>
        <location evidence="1">Cytoplasm</location>
        <location evidence="1">Cytoskeleton</location>
    </subcellularLocation>
</comment>
<feature type="region of interest" description="Disordered" evidence="5">
    <location>
        <begin position="709"/>
        <end position="729"/>
    </location>
</feature>
<dbReference type="SUPFAM" id="SSF53067">
    <property type="entry name" value="Actin-like ATPase domain"/>
    <property type="match status" value="2"/>
</dbReference>
<evidence type="ECO:0000256" key="3">
    <source>
        <dbReference type="ARBA" id="ARBA00023212"/>
    </source>
</evidence>
<feature type="region of interest" description="Disordered" evidence="5">
    <location>
        <begin position="881"/>
        <end position="903"/>
    </location>
</feature>
<evidence type="ECO:0000313" key="8">
    <source>
        <dbReference type="Proteomes" id="UP000472267"/>
    </source>
</evidence>
<dbReference type="PRINTS" id="PR00190">
    <property type="entry name" value="ACTIN"/>
</dbReference>
<sequence length="1658" mass="180624">MNRHATDFQDPVQDPVSPRPLPADHVLNSGSVLFPGAFDRHGCPLIVFPADGQAKLSSELSKAEVVDFIRYFQALQSRKQEKQSLVSVVADLRHASLPAARFIAETLVLLQLHQQTVHSVYIVQPLKKDVNKLLLKLLSPSKSYSTSFKRVLLKEIPELSNHIDRSQLPASLGGYLMYRHQSWVAFIKDVDAFVQEFLSVVQRLPSCISTLQALSRLPLPSARGQLQHFCSTNEAKFRQLRRELGLDDLLRHCESVVEKLRYPESDACYQDMAGTALFTHTAFDMLHNHSRITAAVEKVDLLWQQAFSRARLQLQLFRLRDDALQTTEEIEALLQQKLQPHKIHISKDTAEAALLASEFQASVHAPAMALVRRAEDVIRSAAEVLPPDGPGQESWALDLERLKDKLQSAVQYILQTLRAVSTHHHYYDKANQWYSSVLHQDFLQELLSGVRGDDGSAQRQRRSWGTIPAWRRKLSAFLKKNPSPDMEELLHLAHLSNAIPDEEIQQAGREMAHRCLTLRKLLISSGPVCVGSLQKALQWQYHLLCSEHHQPPAGGAVHRASSPESGPPAAQSRQEVALPPGASLAVPEGKPASPSSLDSGFDGAASGRVEAGGGRRGAADSTDWVQPASVQEKPSGAPDGEGPGAEVDLGSVGSSSRASLQVIPQSSADSLSFEIKVKRAAALPSNPWLSLPVDDLENSYTVTITPRATPQKAERGFSGGSCSSQGLPTRMEKGLQTRDWILQSHGDLDDPELGSMDDVLSSTVAEGPEATVCTTEGLPTLLWDSYDLHDQNLDAADGVADLPLSDWELTEQEGLRRVEQMLGRADRILEEEESVAAQEAVLDALVRSESRSDAGSEWSGDEAGAPMSSWDLAEAGVVGLEDSFDPAGSDGLGGVPGLSDPQPDLLRELQEVHLLDRLIQEENLKIQQLRCSDLALGDELPEGSGRSVGADREALRERLEEEKREVERLDKELGDRVPEEVRCLETDKRGGGHYPGAESCSRSEDRRSTLVLQDGQKPEEPEPPVVDQMSESDVDSPVGTRMSSFMEGHSEDRVLDGSQTSGETEPLGSGSASALDQPSSAQDPRGSKARGLESVPPQLCCVSGDELDPEPPLTPEVEPDEATSDPGVQALLPPLPKPRTVLLPGNEQLESTEGPDLGGGLGFSKPDPQAEEMDEPPETVAAGDGPGSVLHPTLNEQSNNNNNRQASGLVAADGGAASTEPSGLQDIQTPVRDSPEQPSAPRLPPDGRPEPVQDWLHGIHSSESARISGSAGVLNQPGSSGREMTDYQTPIVLDTGSGLMKAGFANQDLPHVVFPTIIGTPKYEEIMSGRLERETYIGHEAQHMRGVLALRHPIQNGIVRSWDDMEKIWHHTFQQLSVDPEDHPVLLTEAAMNPRENRQRMVELMFERFCVPFSYVAMQAVLALYADGRTTGVVLDSGDGVSHSVPVFDGYGLPHAVQRFPLAGADVTAHLRKLLQEQGVSMRTTAEEEIVREMKEKCCYVAADYEAELRRGVAPGGKACYTMPDGQVVTLGTERFRAPEILFKPELIGRDLYGIHESVLKSILSSDIDLRRSFLGNIVLSGGNTLLPGLPGRLRAEVAALVPADLREAVRVSSPSDRDFSVWSGGAVLAGLPSFSSAWISQQEYEECGPQVVFRKCL</sequence>
<comment type="similarity">
    <text evidence="2 4">Belongs to the actin family.</text>
</comment>
<feature type="domain" description="CRAL-TRIO" evidence="6">
    <location>
        <begin position="22"/>
        <end position="180"/>
    </location>
</feature>
<dbReference type="InterPro" id="IPR001251">
    <property type="entry name" value="CRAL-TRIO_dom"/>
</dbReference>
<dbReference type="RefSeq" id="XP_029965798.1">
    <property type="nucleotide sequence ID" value="XM_030109938.1"/>
</dbReference>
<dbReference type="OMA" id="CHQSWVS"/>
<proteinExistence type="inferred from homology"/>
<dbReference type="GO" id="GO:0005856">
    <property type="term" value="C:cytoskeleton"/>
    <property type="evidence" value="ECO:0007669"/>
    <property type="project" value="UniProtKB-SubCell"/>
</dbReference>
<dbReference type="Proteomes" id="UP000472267">
    <property type="component" value="Chromosome 15"/>
</dbReference>
<accession>A0A672G7Y1</accession>
<reference evidence="7" key="3">
    <citation type="submission" date="2025-09" db="UniProtKB">
        <authorList>
            <consortium name="Ensembl"/>
        </authorList>
    </citation>
    <scope>IDENTIFICATION</scope>
</reference>
<reference evidence="7" key="1">
    <citation type="submission" date="2019-06" db="EMBL/GenBank/DDBJ databases">
        <authorList>
            <consortium name="Wellcome Sanger Institute Data Sharing"/>
        </authorList>
    </citation>
    <scope>NUCLEOTIDE SEQUENCE [LARGE SCALE GENOMIC DNA]</scope>
</reference>
<name>A0A672G7Y1_SALFA</name>
<dbReference type="GeneID" id="115401659"/>
<keyword evidence="3" id="KW-0963">Cytoplasm</keyword>
<feature type="compositionally biased region" description="Polar residues" evidence="5">
    <location>
        <begin position="1219"/>
        <end position="1228"/>
    </location>
</feature>
<dbReference type="InterPro" id="IPR043129">
    <property type="entry name" value="ATPase_NBD"/>
</dbReference>
<feature type="region of interest" description="Disordered" evidence="5">
    <location>
        <begin position="984"/>
        <end position="1253"/>
    </location>
</feature>
<feature type="compositionally biased region" description="Polar residues" evidence="5">
    <location>
        <begin position="1070"/>
        <end position="1082"/>
    </location>
</feature>
<dbReference type="InterPro" id="IPR036865">
    <property type="entry name" value="CRAL-TRIO_dom_sf"/>
</dbReference>
<keyword evidence="8" id="KW-1185">Reference proteome</keyword>
<dbReference type="SUPFAM" id="SSF52087">
    <property type="entry name" value="CRAL/TRIO domain"/>
    <property type="match status" value="1"/>
</dbReference>
<dbReference type="Gene3D" id="3.90.640.10">
    <property type="entry name" value="Actin, Chain A, domain 4"/>
    <property type="match status" value="1"/>
</dbReference>
<dbReference type="PROSITE" id="PS50191">
    <property type="entry name" value="CRAL_TRIO"/>
    <property type="match status" value="1"/>
</dbReference>
<evidence type="ECO:0000256" key="4">
    <source>
        <dbReference type="RuleBase" id="RU000487"/>
    </source>
</evidence>
<protein>
    <submittedName>
        <fullName evidence="7">Uncharacterized LOC115401659</fullName>
    </submittedName>
</protein>
<organism evidence="7 8">
    <name type="scientific">Salarias fasciatus</name>
    <name type="common">Jewelled blenny</name>
    <name type="synonym">Blennius fasciatus</name>
    <dbReference type="NCBI Taxonomy" id="181472"/>
    <lineage>
        <taxon>Eukaryota</taxon>
        <taxon>Metazoa</taxon>
        <taxon>Chordata</taxon>
        <taxon>Craniata</taxon>
        <taxon>Vertebrata</taxon>
        <taxon>Euteleostomi</taxon>
        <taxon>Actinopterygii</taxon>
        <taxon>Neopterygii</taxon>
        <taxon>Teleostei</taxon>
        <taxon>Neoteleostei</taxon>
        <taxon>Acanthomorphata</taxon>
        <taxon>Ovalentaria</taxon>
        <taxon>Blenniimorphae</taxon>
        <taxon>Blenniiformes</taxon>
        <taxon>Blennioidei</taxon>
        <taxon>Blenniidae</taxon>
        <taxon>Salariinae</taxon>
        <taxon>Salarias</taxon>
    </lineage>
</organism>
<evidence type="ECO:0000256" key="1">
    <source>
        <dbReference type="ARBA" id="ARBA00004245"/>
    </source>
</evidence>
<reference evidence="7" key="2">
    <citation type="submission" date="2025-08" db="UniProtKB">
        <authorList>
            <consortium name="Ensembl"/>
        </authorList>
    </citation>
    <scope>IDENTIFICATION</scope>
</reference>
<dbReference type="FunFam" id="3.30.420.40:FF:000058">
    <property type="entry name" value="Putative actin-related protein 5"/>
    <property type="match status" value="1"/>
</dbReference>
<dbReference type="Pfam" id="PF00022">
    <property type="entry name" value="Actin"/>
    <property type="match status" value="1"/>
</dbReference>
<evidence type="ECO:0000256" key="5">
    <source>
        <dbReference type="SAM" id="MobiDB-lite"/>
    </source>
</evidence>
<dbReference type="Pfam" id="PF13716">
    <property type="entry name" value="CRAL_TRIO_2"/>
    <property type="match status" value="1"/>
</dbReference>
<feature type="region of interest" description="Disordered" evidence="5">
    <location>
        <begin position="1"/>
        <end position="21"/>
    </location>
</feature>
<evidence type="ECO:0000256" key="2">
    <source>
        <dbReference type="ARBA" id="ARBA00006752"/>
    </source>
</evidence>
<dbReference type="CDD" id="cd13397">
    <property type="entry name" value="ASKHA_NBD_actin_Arp-T1-3"/>
    <property type="match status" value="1"/>
</dbReference>
<gene>
    <name evidence="7" type="primary">LOC115401659</name>
</gene>
<dbReference type="Ensembl" id="ENSSFAT00005015616.1">
    <property type="protein sequence ID" value="ENSSFAP00005014996.1"/>
    <property type="gene ID" value="ENSSFAG00005008037.1"/>
</dbReference>
<dbReference type="PANTHER" id="PTHR11937">
    <property type="entry name" value="ACTIN"/>
    <property type="match status" value="1"/>
</dbReference>
<dbReference type="SMART" id="SM00268">
    <property type="entry name" value="ACTIN"/>
    <property type="match status" value="1"/>
</dbReference>
<dbReference type="OrthoDB" id="10004999at2759"/>
<dbReference type="FunFam" id="3.90.640.10:FF:000007">
    <property type="entry name" value="Actin like 7B"/>
    <property type="match status" value="1"/>
</dbReference>
<feature type="region of interest" description="Disordered" evidence="5">
    <location>
        <begin position="551"/>
        <end position="653"/>
    </location>
</feature>
<dbReference type="Gene3D" id="3.30.420.40">
    <property type="match status" value="2"/>
</dbReference>
<evidence type="ECO:0000259" key="6">
    <source>
        <dbReference type="PROSITE" id="PS50191"/>
    </source>
</evidence>